<evidence type="ECO:0000313" key="3">
    <source>
        <dbReference type="EMBL" id="CAI2385956.1"/>
    </source>
</evidence>
<name>A0AAD2DB20_EUPCR</name>
<dbReference type="EMBL" id="CAMPGE010028431">
    <property type="protein sequence ID" value="CAI2385956.1"/>
    <property type="molecule type" value="Genomic_DNA"/>
</dbReference>
<feature type="compositionally biased region" description="Basic and acidic residues" evidence="2">
    <location>
        <begin position="185"/>
        <end position="196"/>
    </location>
</feature>
<protein>
    <submittedName>
        <fullName evidence="3">Uncharacterized protein</fullName>
    </submittedName>
</protein>
<feature type="coiled-coil region" evidence="1">
    <location>
        <begin position="256"/>
        <end position="283"/>
    </location>
</feature>
<accession>A0AAD2DB20</accession>
<gene>
    <name evidence="3" type="ORF">ECRASSUSDP1_LOCUS27553</name>
</gene>
<dbReference type="AlphaFoldDB" id="A0AAD2DB20"/>
<proteinExistence type="predicted"/>
<comment type="caution">
    <text evidence="3">The sequence shown here is derived from an EMBL/GenBank/DDBJ whole genome shotgun (WGS) entry which is preliminary data.</text>
</comment>
<keyword evidence="1" id="KW-0175">Coiled coil</keyword>
<feature type="coiled-coil region" evidence="1">
    <location>
        <begin position="666"/>
        <end position="695"/>
    </location>
</feature>
<feature type="coiled-coil region" evidence="1">
    <location>
        <begin position="357"/>
        <end position="384"/>
    </location>
</feature>
<dbReference type="PANTHER" id="PTHR37028:SF4">
    <property type="entry name" value="ALMS MOTIF DOMAIN-CONTAINING PROTEIN"/>
    <property type="match status" value="1"/>
</dbReference>
<evidence type="ECO:0000256" key="2">
    <source>
        <dbReference type="SAM" id="MobiDB-lite"/>
    </source>
</evidence>
<feature type="compositionally biased region" description="Basic residues" evidence="2">
    <location>
        <begin position="203"/>
        <end position="224"/>
    </location>
</feature>
<evidence type="ECO:0000256" key="1">
    <source>
        <dbReference type="SAM" id="Coils"/>
    </source>
</evidence>
<feature type="region of interest" description="Disordered" evidence="2">
    <location>
        <begin position="166"/>
        <end position="228"/>
    </location>
</feature>
<dbReference type="Proteomes" id="UP001295684">
    <property type="component" value="Unassembled WGS sequence"/>
</dbReference>
<sequence>MQSRQFQYEQERNELMNRKELILQRLEKERELRRQHIREGTIEQFQLEDFSDNNYSGNYESYRSDEYQNQQISEMKDPSQILLLEPDDYHENEMYEEYQPEYGHQIPNINNEAMMQGYNPGQPMIHSYKQAQPMMQQYNHEQPIMQHHNQEEPMIYSYNDPINEEEYNEFGFNPENLYDPNTMSELHHSDRNKENETNLTNNPKKKSTKRRNPKHNFKPQKCTRKSCQETKIPKPRAVSRNLIDKPSTLMNPTISSEIATKEKEKLRNEAKMILKEAEQQAMDQCSFKPDIKVNESFEKDLTQEERWRRLLEPKTTKIQQYEKAKIEKERKKVEETCSFRPNIQKPPVAKRKPADFVDRLHSEANRRQEKREKLKRKLEEERMRDCSFKPKIENPNRVGTCRSFSHRPIYERVDEIQKNKNDYLTKLKVETEMNNDHINFQPKVNKQSEKILEKKAKMGQNMKNHSVVKRLTEDAAIRIEKEQKKREEINYEISAQYPFKPQLSTYSTPSLENKNFHERQQEFLHKKHERQEFHRNNEGRDFTFKPQINSTSAVIVEADPDRCTETREQKYGRLYKTDFQKAETTRQTIEQELYGKYDFKPQICPLSRVMAAQRESGNLLEYTQNTKSTLGHSVHQEIDSKSRKECTFKPKINRNYTNVKSAYVNKSEMKAKLQEKAMERRQKEEQKRMDREYEELRDCTFKPTINTGIPEAHNEIVVVRGLSRHMELQELKQKKDHDRLQREIEVFGLGHKFSPYIEQTDISYIPEPDEN</sequence>
<keyword evidence="4" id="KW-1185">Reference proteome</keyword>
<organism evidence="3 4">
    <name type="scientific">Euplotes crassus</name>
    <dbReference type="NCBI Taxonomy" id="5936"/>
    <lineage>
        <taxon>Eukaryota</taxon>
        <taxon>Sar</taxon>
        <taxon>Alveolata</taxon>
        <taxon>Ciliophora</taxon>
        <taxon>Intramacronucleata</taxon>
        <taxon>Spirotrichea</taxon>
        <taxon>Hypotrichia</taxon>
        <taxon>Euplotida</taxon>
        <taxon>Euplotidae</taxon>
        <taxon>Moneuplotes</taxon>
    </lineage>
</organism>
<evidence type="ECO:0000313" key="4">
    <source>
        <dbReference type="Proteomes" id="UP001295684"/>
    </source>
</evidence>
<reference evidence="3" key="1">
    <citation type="submission" date="2023-07" db="EMBL/GenBank/DDBJ databases">
        <authorList>
            <consortium name="AG Swart"/>
            <person name="Singh M."/>
            <person name="Singh A."/>
            <person name="Seah K."/>
            <person name="Emmerich C."/>
        </authorList>
    </citation>
    <scope>NUCLEOTIDE SEQUENCE</scope>
    <source>
        <strain evidence="3">DP1</strain>
    </source>
</reference>
<dbReference type="PANTHER" id="PTHR37028">
    <property type="entry name" value="UNNAMED PRODUCT-RELATED"/>
    <property type="match status" value="1"/>
</dbReference>